<evidence type="ECO:0000256" key="1">
    <source>
        <dbReference type="SAM" id="MobiDB-lite"/>
    </source>
</evidence>
<protein>
    <submittedName>
        <fullName evidence="2">Uncharacterized protein</fullName>
    </submittedName>
</protein>
<name>A0A2I0A0D0_9ASPA</name>
<sequence length="84" mass="9322">MDLSKEGPIEKPCFLKDVDPQVPSSPDSDYKINEAFIRQKPPIHPLSIQHSISHSPRPIDSPKAPRILSPTSPSSKNPPMFPLL</sequence>
<reference evidence="2 3" key="1">
    <citation type="journal article" date="2017" name="Nature">
        <title>The Apostasia genome and the evolution of orchids.</title>
        <authorList>
            <person name="Zhang G.Q."/>
            <person name="Liu K.W."/>
            <person name="Li Z."/>
            <person name="Lohaus R."/>
            <person name="Hsiao Y.Y."/>
            <person name="Niu S.C."/>
            <person name="Wang J.Y."/>
            <person name="Lin Y.C."/>
            <person name="Xu Q."/>
            <person name="Chen L.J."/>
            <person name="Yoshida K."/>
            <person name="Fujiwara S."/>
            <person name="Wang Z.W."/>
            <person name="Zhang Y.Q."/>
            <person name="Mitsuda N."/>
            <person name="Wang M."/>
            <person name="Liu G.H."/>
            <person name="Pecoraro L."/>
            <person name="Huang H.X."/>
            <person name="Xiao X.J."/>
            <person name="Lin M."/>
            <person name="Wu X.Y."/>
            <person name="Wu W.L."/>
            <person name="Chen Y.Y."/>
            <person name="Chang S.B."/>
            <person name="Sakamoto S."/>
            <person name="Ohme-Takagi M."/>
            <person name="Yagi M."/>
            <person name="Zeng S.J."/>
            <person name="Shen C.Y."/>
            <person name="Yeh C.M."/>
            <person name="Luo Y.B."/>
            <person name="Tsai W.C."/>
            <person name="Van de Peer Y."/>
            <person name="Liu Z.J."/>
        </authorList>
    </citation>
    <scope>NUCLEOTIDE SEQUENCE [LARGE SCALE GENOMIC DNA]</scope>
    <source>
        <strain evidence="3">cv. Shenzhen</strain>
        <tissue evidence="2">Stem</tissue>
    </source>
</reference>
<evidence type="ECO:0000313" key="2">
    <source>
        <dbReference type="EMBL" id="PKA49005.1"/>
    </source>
</evidence>
<feature type="region of interest" description="Disordered" evidence="1">
    <location>
        <begin position="1"/>
        <end position="29"/>
    </location>
</feature>
<dbReference type="AlphaFoldDB" id="A0A2I0A0D0"/>
<proteinExistence type="predicted"/>
<feature type="region of interest" description="Disordered" evidence="1">
    <location>
        <begin position="43"/>
        <end position="84"/>
    </location>
</feature>
<gene>
    <name evidence="2" type="ORF">AXF42_Ash019543</name>
</gene>
<dbReference type="Proteomes" id="UP000236161">
    <property type="component" value="Unassembled WGS sequence"/>
</dbReference>
<feature type="compositionally biased region" description="Basic and acidic residues" evidence="1">
    <location>
        <begin position="1"/>
        <end position="19"/>
    </location>
</feature>
<keyword evidence="3" id="KW-1185">Reference proteome</keyword>
<organism evidence="2 3">
    <name type="scientific">Apostasia shenzhenica</name>
    <dbReference type="NCBI Taxonomy" id="1088818"/>
    <lineage>
        <taxon>Eukaryota</taxon>
        <taxon>Viridiplantae</taxon>
        <taxon>Streptophyta</taxon>
        <taxon>Embryophyta</taxon>
        <taxon>Tracheophyta</taxon>
        <taxon>Spermatophyta</taxon>
        <taxon>Magnoliopsida</taxon>
        <taxon>Liliopsida</taxon>
        <taxon>Asparagales</taxon>
        <taxon>Orchidaceae</taxon>
        <taxon>Apostasioideae</taxon>
        <taxon>Apostasia</taxon>
    </lineage>
</organism>
<accession>A0A2I0A0D0</accession>
<dbReference type="EMBL" id="KZ452042">
    <property type="protein sequence ID" value="PKA49005.1"/>
    <property type="molecule type" value="Genomic_DNA"/>
</dbReference>
<evidence type="ECO:0000313" key="3">
    <source>
        <dbReference type="Proteomes" id="UP000236161"/>
    </source>
</evidence>